<feature type="transmembrane region" description="Helical" evidence="1">
    <location>
        <begin position="126"/>
        <end position="145"/>
    </location>
</feature>
<dbReference type="OrthoDB" id="8537043at2"/>
<proteinExistence type="predicted"/>
<organism evidence="2 3">
    <name type="scientific">Bathymodiolus azoricus thioautotrophic gill symbiont</name>
    <dbReference type="NCBI Taxonomy" id="235205"/>
    <lineage>
        <taxon>Bacteria</taxon>
        <taxon>Pseudomonadati</taxon>
        <taxon>Pseudomonadota</taxon>
        <taxon>Gammaproteobacteria</taxon>
        <taxon>sulfur-oxidizing symbionts</taxon>
    </lineage>
</organism>
<keyword evidence="1" id="KW-1133">Transmembrane helix</keyword>
<dbReference type="Proteomes" id="UP000198988">
    <property type="component" value="Unassembled WGS sequence"/>
</dbReference>
<evidence type="ECO:0000313" key="3">
    <source>
        <dbReference type="Proteomes" id="UP000198988"/>
    </source>
</evidence>
<keyword evidence="1" id="KW-0812">Transmembrane</keyword>
<feature type="transmembrane region" description="Helical" evidence="1">
    <location>
        <begin position="151"/>
        <end position="173"/>
    </location>
</feature>
<reference evidence="3" key="1">
    <citation type="submission" date="2016-06" db="EMBL/GenBank/DDBJ databases">
        <authorList>
            <person name="Petersen J."/>
            <person name="Sayavedra L."/>
        </authorList>
    </citation>
    <scope>NUCLEOTIDE SEQUENCE [LARGE SCALE GENOMIC DNA]</scope>
    <source>
        <strain evidence="3">BazSymA</strain>
    </source>
</reference>
<keyword evidence="1" id="KW-0472">Membrane</keyword>
<dbReference type="RefSeq" id="WP_090718300.1">
    <property type="nucleotide sequence ID" value="NZ_CDSC02000481.1"/>
</dbReference>
<feature type="transmembrane region" description="Helical" evidence="1">
    <location>
        <begin position="49"/>
        <end position="66"/>
    </location>
</feature>
<accession>A0A1H6N1W9</accession>
<dbReference type="EMBL" id="CDSC02000481">
    <property type="protein sequence ID" value="SEI04081.1"/>
    <property type="molecule type" value="Genomic_DNA"/>
</dbReference>
<sequence>MGKIVVWAVLYPIVAHIGIQTSNTHLSVAYLMVLILFFIYFLKIKPLIIKYFFAVTTVGFTFLIIFLNKEYILIQSIPIVVLLALIYTFSKSLTFGKIPIITQFAECVDEKPLNFDKKKYTRMVTIIWLLGFIYMFIQGIIASIWLPVEVWSWVVNTGNYVVIIFIMLGEFLYRNIKFKNDKISFKVFIIRLFHCRLSN</sequence>
<evidence type="ECO:0000313" key="2">
    <source>
        <dbReference type="EMBL" id="SEI04081.1"/>
    </source>
</evidence>
<feature type="transmembrane region" description="Helical" evidence="1">
    <location>
        <begin position="72"/>
        <end position="89"/>
    </location>
</feature>
<name>A0A1H6N1W9_9GAMM</name>
<feature type="transmembrane region" description="Helical" evidence="1">
    <location>
        <begin position="25"/>
        <end position="42"/>
    </location>
</feature>
<dbReference type="AlphaFoldDB" id="A0A1H6N1W9"/>
<evidence type="ECO:0000256" key="1">
    <source>
        <dbReference type="SAM" id="Phobius"/>
    </source>
</evidence>
<gene>
    <name evidence="2" type="ORF">BAZSYMA_ACONTIG00078_5</name>
</gene>
<protein>
    <submittedName>
        <fullName evidence="2">[weak similarity to] ketosynthase</fullName>
    </submittedName>
</protein>